<evidence type="ECO:0000313" key="8">
    <source>
        <dbReference type="Proteomes" id="UP001565200"/>
    </source>
</evidence>
<comment type="caution">
    <text evidence="7">The sequence shown here is derived from an EMBL/GenBank/DDBJ whole genome shotgun (WGS) entry which is preliminary data.</text>
</comment>
<dbReference type="Proteomes" id="UP001565200">
    <property type="component" value="Unassembled WGS sequence"/>
</dbReference>
<evidence type="ECO:0000256" key="2">
    <source>
        <dbReference type="ARBA" id="ARBA00022692"/>
    </source>
</evidence>
<comment type="subcellular location">
    <subcellularLocation>
        <location evidence="1">Membrane</location>
        <topology evidence="1">Multi-pass membrane protein</topology>
    </subcellularLocation>
</comment>
<reference evidence="7 8" key="1">
    <citation type="submission" date="2024-03" db="EMBL/GenBank/DDBJ databases">
        <title>Mouse gut bacterial collection (mGBC) of GemPharmatech.</title>
        <authorList>
            <person name="He Y."/>
            <person name="Dong L."/>
            <person name="Wu D."/>
            <person name="Gao X."/>
            <person name="Lin Z."/>
        </authorList>
    </citation>
    <scope>NUCLEOTIDE SEQUENCE [LARGE SCALE GENOMIC DNA]</scope>
    <source>
        <strain evidence="7 8">54-13</strain>
    </source>
</reference>
<dbReference type="Gene3D" id="1.20.1250.20">
    <property type="entry name" value="MFS general substrate transporter like domains"/>
    <property type="match status" value="1"/>
</dbReference>
<feature type="transmembrane region" description="Helical" evidence="5">
    <location>
        <begin position="208"/>
        <end position="227"/>
    </location>
</feature>
<evidence type="ECO:0000256" key="5">
    <source>
        <dbReference type="SAM" id="Phobius"/>
    </source>
</evidence>
<feature type="transmembrane region" description="Helical" evidence="5">
    <location>
        <begin position="456"/>
        <end position="480"/>
    </location>
</feature>
<sequence>MSKAEKMTGYRWVICMMLFVALVINYLDRQVLSLTWVNFIAPEFNWGPDDYGLITGCFSLVYAVGMLFAGKFVDYIGTRKGYLWAIGVWSFGACMHAFCGILTNGIVSGQWVWSFNGAREHLMQLQSVADVSMAITTVSVWLFIAARCILSVGESGNFPCSIKAVAEYFPKKDRGFATGIFNAGAQIGALIAPFTIPVIAHYYGWEMAFLLIGGLGFLWMGVWVFVYKDPRENSRVNAAELAYIEQDKADPECGKPAVSVAEEPKSKVGVLQAFGFRQTWAVIFGRFLPDSVWWFLLFWAPAFISNVYGYSTDSTQGMLAIFVIYLISMLSLWGSYLPTYFINRTRVNPYKGRMRAMGIFAVFPLLGMFVMPLGQVSMWFPVVIIGIMAAAHQSWSANVYNVVSDMFPKSVVATVTGAAGLASGLGSFTSNYGAGQLFRYASDTGLRFLGFEGENAGYMIVFLIASVAYLLSWTVMKLLVPKYKLVELKNK</sequence>
<feature type="transmembrane region" description="Helical" evidence="5">
    <location>
        <begin position="127"/>
        <end position="150"/>
    </location>
</feature>
<dbReference type="RefSeq" id="WP_235898080.1">
    <property type="nucleotide sequence ID" value="NZ_JBCLPP010000019.1"/>
</dbReference>
<keyword evidence="8" id="KW-1185">Reference proteome</keyword>
<feature type="transmembrane region" description="Helical" evidence="5">
    <location>
        <begin position="354"/>
        <end position="373"/>
    </location>
</feature>
<gene>
    <name evidence="7" type="ORF">AAK873_07995</name>
</gene>
<accession>A0ABV4D0U8</accession>
<name>A0ABV4D0U8_9BACT</name>
<keyword evidence="4 5" id="KW-0472">Membrane</keyword>
<feature type="transmembrane region" description="Helical" evidence="5">
    <location>
        <begin position="292"/>
        <end position="311"/>
    </location>
</feature>
<dbReference type="InterPro" id="IPR020846">
    <property type="entry name" value="MFS_dom"/>
</dbReference>
<proteinExistence type="predicted"/>
<evidence type="ECO:0000259" key="6">
    <source>
        <dbReference type="PROSITE" id="PS50850"/>
    </source>
</evidence>
<feature type="transmembrane region" description="Helical" evidence="5">
    <location>
        <begin position="9"/>
        <end position="27"/>
    </location>
</feature>
<feature type="transmembrane region" description="Helical" evidence="5">
    <location>
        <begin position="82"/>
        <end position="107"/>
    </location>
</feature>
<feature type="domain" description="Major facilitator superfamily (MFS) profile" evidence="6">
    <location>
        <begin position="14"/>
        <end position="484"/>
    </location>
</feature>
<dbReference type="InterPro" id="IPR036259">
    <property type="entry name" value="MFS_trans_sf"/>
</dbReference>
<dbReference type="Pfam" id="PF07690">
    <property type="entry name" value="MFS_1"/>
    <property type="match status" value="1"/>
</dbReference>
<feature type="transmembrane region" description="Helical" evidence="5">
    <location>
        <begin position="411"/>
        <end position="429"/>
    </location>
</feature>
<dbReference type="PANTHER" id="PTHR11662:SF285">
    <property type="entry name" value="HEXURONATE TRANSPORTER"/>
    <property type="match status" value="1"/>
</dbReference>
<feature type="transmembrane region" description="Helical" evidence="5">
    <location>
        <begin position="317"/>
        <end position="342"/>
    </location>
</feature>
<evidence type="ECO:0000256" key="1">
    <source>
        <dbReference type="ARBA" id="ARBA00004141"/>
    </source>
</evidence>
<dbReference type="EMBL" id="JBCLPP010000019">
    <property type="protein sequence ID" value="MEY8245557.1"/>
    <property type="molecule type" value="Genomic_DNA"/>
</dbReference>
<keyword evidence="3 5" id="KW-1133">Transmembrane helix</keyword>
<evidence type="ECO:0000313" key="7">
    <source>
        <dbReference type="EMBL" id="MEY8245557.1"/>
    </source>
</evidence>
<dbReference type="PROSITE" id="PS50850">
    <property type="entry name" value="MFS"/>
    <property type="match status" value="1"/>
</dbReference>
<dbReference type="InterPro" id="IPR050382">
    <property type="entry name" value="MFS_Na/Anion_cotransporter"/>
</dbReference>
<dbReference type="InterPro" id="IPR011701">
    <property type="entry name" value="MFS"/>
</dbReference>
<evidence type="ECO:0000256" key="3">
    <source>
        <dbReference type="ARBA" id="ARBA00022989"/>
    </source>
</evidence>
<protein>
    <submittedName>
        <fullName evidence="7">MFS transporter</fullName>
    </submittedName>
</protein>
<feature type="transmembrane region" description="Helical" evidence="5">
    <location>
        <begin position="51"/>
        <end position="70"/>
    </location>
</feature>
<evidence type="ECO:0000256" key="4">
    <source>
        <dbReference type="ARBA" id="ARBA00023136"/>
    </source>
</evidence>
<organism evidence="7 8">
    <name type="scientific">Heminiphilus faecis</name>
    <dbReference type="NCBI Taxonomy" id="2601703"/>
    <lineage>
        <taxon>Bacteria</taxon>
        <taxon>Pseudomonadati</taxon>
        <taxon>Bacteroidota</taxon>
        <taxon>Bacteroidia</taxon>
        <taxon>Bacteroidales</taxon>
        <taxon>Muribaculaceae</taxon>
        <taxon>Heminiphilus</taxon>
    </lineage>
</organism>
<dbReference type="SUPFAM" id="SSF103473">
    <property type="entry name" value="MFS general substrate transporter"/>
    <property type="match status" value="1"/>
</dbReference>
<feature type="transmembrane region" description="Helical" evidence="5">
    <location>
        <begin position="180"/>
        <end position="202"/>
    </location>
</feature>
<keyword evidence="2 5" id="KW-0812">Transmembrane</keyword>
<dbReference type="PANTHER" id="PTHR11662">
    <property type="entry name" value="SOLUTE CARRIER FAMILY 17"/>
    <property type="match status" value="1"/>
</dbReference>